<feature type="domain" description="GGDEF" evidence="5">
    <location>
        <begin position="522"/>
        <end position="655"/>
    </location>
</feature>
<dbReference type="InterPro" id="IPR043128">
    <property type="entry name" value="Rev_trsase/Diguanyl_cyclase"/>
</dbReference>
<dbReference type="PANTHER" id="PTHR45138:SF9">
    <property type="entry name" value="DIGUANYLATE CYCLASE DGCM-RELATED"/>
    <property type="match status" value="1"/>
</dbReference>
<dbReference type="InterPro" id="IPR029787">
    <property type="entry name" value="Nucleotide_cyclase"/>
</dbReference>
<evidence type="ECO:0000259" key="5">
    <source>
        <dbReference type="PROSITE" id="PS50887"/>
    </source>
</evidence>
<dbReference type="InterPro" id="IPR000160">
    <property type="entry name" value="GGDEF_dom"/>
</dbReference>
<evidence type="ECO:0000256" key="2">
    <source>
        <dbReference type="ARBA" id="ARBA00034247"/>
    </source>
</evidence>
<comment type="catalytic activity">
    <reaction evidence="2">
        <text>2 GTP = 3',3'-c-di-GMP + 2 diphosphate</text>
        <dbReference type="Rhea" id="RHEA:24898"/>
        <dbReference type="ChEBI" id="CHEBI:33019"/>
        <dbReference type="ChEBI" id="CHEBI:37565"/>
        <dbReference type="ChEBI" id="CHEBI:58805"/>
        <dbReference type="EC" id="2.7.7.65"/>
    </reaction>
</comment>
<dbReference type="InterPro" id="IPR011990">
    <property type="entry name" value="TPR-like_helical_dom_sf"/>
</dbReference>
<feature type="region of interest" description="Disordered" evidence="3">
    <location>
        <begin position="39"/>
        <end position="81"/>
    </location>
</feature>
<dbReference type="CDD" id="cd01949">
    <property type="entry name" value="GGDEF"/>
    <property type="match status" value="1"/>
</dbReference>
<dbReference type="Gene3D" id="3.30.70.270">
    <property type="match status" value="1"/>
</dbReference>
<keyword evidence="7" id="KW-1185">Reference proteome</keyword>
<dbReference type="NCBIfam" id="TIGR00254">
    <property type="entry name" value="GGDEF"/>
    <property type="match status" value="1"/>
</dbReference>
<dbReference type="RefSeq" id="WP_404634786.1">
    <property type="nucleotide sequence ID" value="NZ_JADIKM010000004.1"/>
</dbReference>
<evidence type="ECO:0000313" key="7">
    <source>
        <dbReference type="Proteomes" id="UP001620460"/>
    </source>
</evidence>
<dbReference type="InterPro" id="IPR050469">
    <property type="entry name" value="Diguanylate_Cyclase"/>
</dbReference>
<evidence type="ECO:0000256" key="3">
    <source>
        <dbReference type="SAM" id="MobiDB-lite"/>
    </source>
</evidence>
<keyword evidence="4" id="KW-0472">Membrane</keyword>
<dbReference type="SMART" id="SM00267">
    <property type="entry name" value="GGDEF"/>
    <property type="match status" value="1"/>
</dbReference>
<dbReference type="SUPFAM" id="SSF48452">
    <property type="entry name" value="TPR-like"/>
    <property type="match status" value="1"/>
</dbReference>
<protein>
    <recommendedName>
        <fullName evidence="1">diguanylate cyclase</fullName>
        <ecNumber evidence="1">2.7.7.65</ecNumber>
    </recommendedName>
</protein>
<comment type="caution">
    <text evidence="6">The sequence shown here is derived from an EMBL/GenBank/DDBJ whole genome shotgun (WGS) entry which is preliminary data.</text>
</comment>
<name>A0ABW8JW20_9GAMM</name>
<evidence type="ECO:0000256" key="1">
    <source>
        <dbReference type="ARBA" id="ARBA00012528"/>
    </source>
</evidence>
<sequence length="670" mass="73892">MGQPAPVRPLAIRNPLLHARTGPGAALWRIVERRRAARAGQGRCDMDPANDSKRALQPSAGRPRSRVDAAGRGSPAGHPRLPRPMWVLAAALACATPTHAQTTVPATELIARAEQQRTADNAGFRASLAQLDASRQALTEPQKWHLRYLHAWQQDFGGDIEGAQRNLREIIAQAPDPLIRFRARTTLLNTMALTRHYEDAYRELDLLMQEMPQVQDLAARFQALAEAAQLMTAAGQYDLSLRFVDQMLANRPPGAGLCRARFNAEHARYRRGGLKSNDAGFAEAIGLCEAEGETGFANQLRCDIAEMLISQHEAAAAIVLLRRHLPEVERFGYKRQMAHFKALLAQALLAEGQWGAARSSALAAIDDGRGDGISEPLAIAYQVLYAVAHRAGNDTEALAWYQKYSEAERAYLDDASAQAQAYQRVHLRLAERRREAEALGSRNRILQLQQSLDRKAMQASGLLIALLLTLLASVAFWVFRLKRSQRRFMRLARHDGLTGIFNRQHFVECAEEVLAAASLRHEPACLILFDLDHFKQINDAHGHLVGDRVLRRTAEVCRQQLRRNDIFGRLGGEEFGILLPGCAVDTVMARAEAIRAAIASTSDERDLRDVTVSASLGIAGTRDAGYDLRQLMADADDALYRAKHAGRNQVVIASPFCDEPESAGAVSPAR</sequence>
<gene>
    <name evidence="6" type="ORF">ISP17_15450</name>
</gene>
<keyword evidence="4" id="KW-0812">Transmembrane</keyword>
<dbReference type="PANTHER" id="PTHR45138">
    <property type="entry name" value="REGULATORY COMPONENTS OF SENSORY TRANSDUCTION SYSTEM"/>
    <property type="match status" value="1"/>
</dbReference>
<organism evidence="6 7">
    <name type="scientific">Dyella ginsengisoli</name>
    <dbReference type="NCBI Taxonomy" id="363848"/>
    <lineage>
        <taxon>Bacteria</taxon>
        <taxon>Pseudomonadati</taxon>
        <taxon>Pseudomonadota</taxon>
        <taxon>Gammaproteobacteria</taxon>
        <taxon>Lysobacterales</taxon>
        <taxon>Rhodanobacteraceae</taxon>
        <taxon>Dyella</taxon>
    </lineage>
</organism>
<feature type="transmembrane region" description="Helical" evidence="4">
    <location>
        <begin position="459"/>
        <end position="479"/>
    </location>
</feature>
<dbReference type="EC" id="2.7.7.65" evidence="1"/>
<evidence type="ECO:0000313" key="6">
    <source>
        <dbReference type="EMBL" id="MFK2905358.1"/>
    </source>
</evidence>
<dbReference type="Proteomes" id="UP001620460">
    <property type="component" value="Unassembled WGS sequence"/>
</dbReference>
<accession>A0ABW8JW20</accession>
<feature type="compositionally biased region" description="Basic and acidic residues" evidence="3">
    <location>
        <begin position="44"/>
        <end position="54"/>
    </location>
</feature>
<reference evidence="6 7" key="1">
    <citation type="submission" date="2020-10" db="EMBL/GenBank/DDBJ databases">
        <title>Phylogeny of dyella-like bacteria.</title>
        <authorList>
            <person name="Fu J."/>
        </authorList>
    </citation>
    <scope>NUCLEOTIDE SEQUENCE [LARGE SCALE GENOMIC DNA]</scope>
    <source>
        <strain evidence="6 7">Gsoil3046</strain>
    </source>
</reference>
<dbReference type="SUPFAM" id="SSF55073">
    <property type="entry name" value="Nucleotide cyclase"/>
    <property type="match status" value="1"/>
</dbReference>
<evidence type="ECO:0000256" key="4">
    <source>
        <dbReference type="SAM" id="Phobius"/>
    </source>
</evidence>
<keyword evidence="4" id="KW-1133">Transmembrane helix</keyword>
<dbReference type="PROSITE" id="PS50887">
    <property type="entry name" value="GGDEF"/>
    <property type="match status" value="1"/>
</dbReference>
<dbReference type="Pfam" id="PF00990">
    <property type="entry name" value="GGDEF"/>
    <property type="match status" value="1"/>
</dbReference>
<proteinExistence type="predicted"/>
<dbReference type="EMBL" id="JADIKM010000004">
    <property type="protein sequence ID" value="MFK2905358.1"/>
    <property type="molecule type" value="Genomic_DNA"/>
</dbReference>